<evidence type="ECO:0000313" key="2">
    <source>
        <dbReference type="Proteomes" id="UP000514515"/>
    </source>
</evidence>
<gene>
    <name evidence="1" type="ORF">phiV141_41</name>
</gene>
<dbReference type="Proteomes" id="UP000514515">
    <property type="component" value="Segment"/>
</dbReference>
<dbReference type="EMBL" id="MT227925">
    <property type="protein sequence ID" value="QMP18300.1"/>
    <property type="molecule type" value="Genomic_DNA"/>
</dbReference>
<sequence>MSMDGVSWAPIDGSLRTIDLFGTLDSFATLSSRGATFPAGARVRWQMYASNDMTIEAPDDQTTPNGVVGGFSVLWELIEVA</sequence>
<protein>
    <submittedName>
        <fullName evidence="1">Uncharacterized protein</fullName>
    </submittedName>
</protein>
<accession>A0A7D7EMQ9</accession>
<evidence type="ECO:0000313" key="1">
    <source>
        <dbReference type="EMBL" id="QMP18300.1"/>
    </source>
</evidence>
<organism evidence="1 2">
    <name type="scientific">Vibrio phage phiV141</name>
    <dbReference type="NCBI Taxonomy" id="2723905"/>
    <lineage>
        <taxon>Viruses</taxon>
        <taxon>Duplodnaviria</taxon>
        <taxon>Heunggongvirae</taxon>
        <taxon>Uroviricota</taxon>
        <taxon>Caudoviricetes</taxon>
        <taxon>Autographivirales</taxon>
        <taxon>Autographivirales incertae sedis</taxon>
        <taxon>Fujianvirus</taxon>
        <taxon>Fujianvirus V141</taxon>
    </lineage>
</organism>
<proteinExistence type="predicted"/>
<keyword evidence="2" id="KW-1185">Reference proteome</keyword>
<reference evidence="1 2" key="1">
    <citation type="submission" date="2020-03" db="EMBL/GenBank/DDBJ databases">
        <authorList>
            <person name="Chen G."/>
            <person name="Lin M."/>
            <person name="Fu H."/>
        </authorList>
    </citation>
    <scope>NUCLEOTIDE SEQUENCE [LARGE SCALE GENOMIC DNA]</scope>
</reference>
<name>A0A7D7EMQ9_9CAUD</name>